<gene>
    <name evidence="2" type="ORF">FPZ49_25640</name>
</gene>
<sequence>MMGVDGAKQNQLMYISLDDLVPQDHLLRAIRKKLDFTFIYEKVQHLYSPFGRRSIDPVLLMKMLLIGYLFGIPSERKLEQEITVNLAYRWFLGLDLGEAVPDHSTLSQNRRT</sequence>
<dbReference type="OrthoDB" id="9789070at2"/>
<organism evidence="2 3">
    <name type="scientific">Paenibacillus cremeus</name>
    <dbReference type="NCBI Taxonomy" id="2163881"/>
    <lineage>
        <taxon>Bacteria</taxon>
        <taxon>Bacillati</taxon>
        <taxon>Bacillota</taxon>
        <taxon>Bacilli</taxon>
        <taxon>Bacillales</taxon>
        <taxon>Paenibacillaceae</taxon>
        <taxon>Paenibacillus</taxon>
    </lineage>
</organism>
<protein>
    <submittedName>
        <fullName evidence="2">Transposase</fullName>
    </submittedName>
</protein>
<evidence type="ECO:0000259" key="1">
    <source>
        <dbReference type="Pfam" id="PF05598"/>
    </source>
</evidence>
<feature type="domain" description="Transposase InsH N-terminal" evidence="1">
    <location>
        <begin position="16"/>
        <end position="111"/>
    </location>
</feature>
<dbReference type="InterPro" id="IPR008490">
    <property type="entry name" value="Transposase_InsH_N"/>
</dbReference>
<dbReference type="Pfam" id="PF05598">
    <property type="entry name" value="DUF772"/>
    <property type="match status" value="1"/>
</dbReference>
<reference evidence="2 3" key="1">
    <citation type="submission" date="2019-07" db="EMBL/GenBank/DDBJ databases">
        <authorList>
            <person name="Kim J."/>
        </authorList>
    </citation>
    <scope>NUCLEOTIDE SEQUENCE [LARGE SCALE GENOMIC DNA]</scope>
    <source>
        <strain evidence="2 3">JC52</strain>
    </source>
</reference>
<accession>A0A559K4U8</accession>
<keyword evidence="3" id="KW-1185">Reference proteome</keyword>
<proteinExistence type="predicted"/>
<evidence type="ECO:0000313" key="2">
    <source>
        <dbReference type="EMBL" id="TVY07165.1"/>
    </source>
</evidence>
<comment type="caution">
    <text evidence="2">The sequence shown here is derived from an EMBL/GenBank/DDBJ whole genome shotgun (WGS) entry which is preliminary data.</text>
</comment>
<dbReference type="PANTHER" id="PTHR35604">
    <property type="entry name" value="TRANSPOSASE INSH FOR INSERTION SEQUENCE ELEMENT IS5A-RELATED"/>
    <property type="match status" value="1"/>
</dbReference>
<evidence type="ECO:0000313" key="3">
    <source>
        <dbReference type="Proteomes" id="UP000317036"/>
    </source>
</evidence>
<dbReference type="Proteomes" id="UP000317036">
    <property type="component" value="Unassembled WGS sequence"/>
</dbReference>
<dbReference type="AlphaFoldDB" id="A0A559K4U8"/>
<dbReference type="EMBL" id="VNJI01000042">
    <property type="protein sequence ID" value="TVY07165.1"/>
    <property type="molecule type" value="Genomic_DNA"/>
</dbReference>
<dbReference type="PANTHER" id="PTHR35604:SF2">
    <property type="entry name" value="TRANSPOSASE INSH FOR INSERTION SEQUENCE ELEMENT IS5A-RELATED"/>
    <property type="match status" value="1"/>
</dbReference>
<name>A0A559K4U8_9BACL</name>